<sequence length="521" mass="57562">MMGSTGNETIKAIQKTLEPYIRPREEVTRIRQVLAAHLDSCLEGASAVAPLALVDVDGPSSSRSTARGLQREYLEALAANIRARSEFTVCCREQKALSSETSTATDDNGGKCVEGHLAAIRLQKKHERLEAVEKTLNLLKQKPAASPGFLDPDEVFRDLRSLPDVPKELATALAFDKTSPDPRLKDLIDKLEIHVLQANMLLRREEQFLEKVKSRFTARPESIDETTKFEALNRTRAELINWMEAELSKASGDDANSEGQDIQTHRAPGDPVHLEEQLASIREKYTQYLEARKALLQFAGQQAKPDIKPPTKDKQRSAVPAPKPRPVSHLLSPYLEQLLSVAREQKGLITEKAYINAAIAKQTKENSKVIDHLAEESQLIPAHPMPGASRRSSPLMDGLEVAECADPYSAVRPWVFAADSAKISTLETVAENIEEGQIALEGSMHTLAKLDQLLGRRTNSQKDSDDGVGTTGDDIWLAEDKPSEKRPGTRKHTSRNPETSDQPWSVLKGNLGLLRADKQPP</sequence>
<dbReference type="Proteomes" id="UP001302812">
    <property type="component" value="Unassembled WGS sequence"/>
</dbReference>
<evidence type="ECO:0000313" key="2">
    <source>
        <dbReference type="EMBL" id="KAK4117310.1"/>
    </source>
</evidence>
<dbReference type="AlphaFoldDB" id="A0AAN6TNN0"/>
<accession>A0AAN6TNN0</accession>
<feature type="region of interest" description="Disordered" evidence="1">
    <location>
        <begin position="301"/>
        <end position="326"/>
    </location>
</feature>
<evidence type="ECO:0000313" key="3">
    <source>
        <dbReference type="Proteomes" id="UP001302812"/>
    </source>
</evidence>
<feature type="region of interest" description="Disordered" evidence="1">
    <location>
        <begin position="251"/>
        <end position="271"/>
    </location>
</feature>
<feature type="compositionally biased region" description="Basic and acidic residues" evidence="1">
    <location>
        <begin position="478"/>
        <end position="487"/>
    </location>
</feature>
<gene>
    <name evidence="2" type="ORF">N656DRAFT_27039</name>
</gene>
<comment type="caution">
    <text evidence="2">The sequence shown here is derived from an EMBL/GenBank/DDBJ whole genome shotgun (WGS) entry which is preliminary data.</text>
</comment>
<protein>
    <submittedName>
        <fullName evidence="2">Uncharacterized protein</fullName>
    </submittedName>
</protein>
<dbReference type="RefSeq" id="XP_064674880.1">
    <property type="nucleotide sequence ID" value="XM_064809067.1"/>
</dbReference>
<feature type="compositionally biased region" description="Basic and acidic residues" evidence="1">
    <location>
        <begin position="305"/>
        <end position="316"/>
    </location>
</feature>
<name>A0AAN6TNN0_9PEZI</name>
<dbReference type="EMBL" id="MU853332">
    <property type="protein sequence ID" value="KAK4117310.1"/>
    <property type="molecule type" value="Genomic_DNA"/>
</dbReference>
<dbReference type="GeneID" id="89933190"/>
<reference evidence="2" key="1">
    <citation type="journal article" date="2023" name="Mol. Phylogenet. Evol.">
        <title>Genome-scale phylogeny and comparative genomics of the fungal order Sordariales.</title>
        <authorList>
            <person name="Hensen N."/>
            <person name="Bonometti L."/>
            <person name="Westerberg I."/>
            <person name="Brannstrom I.O."/>
            <person name="Guillou S."/>
            <person name="Cros-Aarteil S."/>
            <person name="Calhoun S."/>
            <person name="Haridas S."/>
            <person name="Kuo A."/>
            <person name="Mondo S."/>
            <person name="Pangilinan J."/>
            <person name="Riley R."/>
            <person name="LaButti K."/>
            <person name="Andreopoulos B."/>
            <person name="Lipzen A."/>
            <person name="Chen C."/>
            <person name="Yan M."/>
            <person name="Daum C."/>
            <person name="Ng V."/>
            <person name="Clum A."/>
            <person name="Steindorff A."/>
            <person name="Ohm R.A."/>
            <person name="Martin F."/>
            <person name="Silar P."/>
            <person name="Natvig D.O."/>
            <person name="Lalanne C."/>
            <person name="Gautier V."/>
            <person name="Ament-Velasquez S.L."/>
            <person name="Kruys A."/>
            <person name="Hutchinson M.I."/>
            <person name="Powell A.J."/>
            <person name="Barry K."/>
            <person name="Miller A.N."/>
            <person name="Grigoriev I.V."/>
            <person name="Debuchy R."/>
            <person name="Gladieux P."/>
            <person name="Hiltunen Thoren M."/>
            <person name="Johannesson H."/>
        </authorList>
    </citation>
    <scope>NUCLEOTIDE SEQUENCE</scope>
    <source>
        <strain evidence="2">CBS 508.74</strain>
    </source>
</reference>
<proteinExistence type="predicted"/>
<organism evidence="2 3">
    <name type="scientific">Canariomyces notabilis</name>
    <dbReference type="NCBI Taxonomy" id="2074819"/>
    <lineage>
        <taxon>Eukaryota</taxon>
        <taxon>Fungi</taxon>
        <taxon>Dikarya</taxon>
        <taxon>Ascomycota</taxon>
        <taxon>Pezizomycotina</taxon>
        <taxon>Sordariomycetes</taxon>
        <taxon>Sordariomycetidae</taxon>
        <taxon>Sordariales</taxon>
        <taxon>Chaetomiaceae</taxon>
        <taxon>Canariomyces</taxon>
    </lineage>
</organism>
<feature type="region of interest" description="Disordered" evidence="1">
    <location>
        <begin position="458"/>
        <end position="521"/>
    </location>
</feature>
<keyword evidence="3" id="KW-1185">Reference proteome</keyword>
<evidence type="ECO:0000256" key="1">
    <source>
        <dbReference type="SAM" id="MobiDB-lite"/>
    </source>
</evidence>
<reference evidence="2" key="2">
    <citation type="submission" date="2023-05" db="EMBL/GenBank/DDBJ databases">
        <authorList>
            <consortium name="Lawrence Berkeley National Laboratory"/>
            <person name="Steindorff A."/>
            <person name="Hensen N."/>
            <person name="Bonometti L."/>
            <person name="Westerberg I."/>
            <person name="Brannstrom I.O."/>
            <person name="Guillou S."/>
            <person name="Cros-Aarteil S."/>
            <person name="Calhoun S."/>
            <person name="Haridas S."/>
            <person name="Kuo A."/>
            <person name="Mondo S."/>
            <person name="Pangilinan J."/>
            <person name="Riley R."/>
            <person name="Labutti K."/>
            <person name="Andreopoulos B."/>
            <person name="Lipzen A."/>
            <person name="Chen C."/>
            <person name="Yanf M."/>
            <person name="Daum C."/>
            <person name="Ng V."/>
            <person name="Clum A."/>
            <person name="Ohm R."/>
            <person name="Martin F."/>
            <person name="Silar P."/>
            <person name="Natvig D."/>
            <person name="Lalanne C."/>
            <person name="Gautier V."/>
            <person name="Ament-Velasquez S.L."/>
            <person name="Kruys A."/>
            <person name="Hutchinson M.I."/>
            <person name="Powell A.J."/>
            <person name="Barry K."/>
            <person name="Miller A.N."/>
            <person name="Grigoriev I.V."/>
            <person name="Debuchy R."/>
            <person name="Gladieux P."/>
            <person name="Thoren M.H."/>
            <person name="Johannesson H."/>
        </authorList>
    </citation>
    <scope>NUCLEOTIDE SEQUENCE</scope>
    <source>
        <strain evidence="2">CBS 508.74</strain>
    </source>
</reference>